<protein>
    <recommendedName>
        <fullName evidence="3">Acyl-CoA dehydrogenase</fullName>
    </recommendedName>
</protein>
<organism evidence="1 2">
    <name type="scientific">Prauserella endophytica</name>
    <dbReference type="NCBI Taxonomy" id="1592324"/>
    <lineage>
        <taxon>Bacteria</taxon>
        <taxon>Bacillati</taxon>
        <taxon>Actinomycetota</taxon>
        <taxon>Actinomycetes</taxon>
        <taxon>Pseudonocardiales</taxon>
        <taxon>Pseudonocardiaceae</taxon>
        <taxon>Prauserella</taxon>
        <taxon>Prauserella coralliicola group</taxon>
    </lineage>
</organism>
<gene>
    <name evidence="1" type="ORF">FCN18_33540</name>
</gene>
<keyword evidence="2" id="KW-1185">Reference proteome</keyword>
<evidence type="ECO:0000313" key="1">
    <source>
        <dbReference type="EMBL" id="TKG61564.1"/>
    </source>
</evidence>
<evidence type="ECO:0008006" key="3">
    <source>
        <dbReference type="Google" id="ProtNLM"/>
    </source>
</evidence>
<reference evidence="1 2" key="1">
    <citation type="journal article" date="2015" name="Antonie Van Leeuwenhoek">
        <title>Prauserella endophytica sp. nov., an endophytic actinobacterium isolated from Tamarix taklamakanensis.</title>
        <authorList>
            <person name="Liu J.M."/>
            <person name="Habden X."/>
            <person name="Guo L."/>
            <person name="Tuo L."/>
            <person name="Jiang Z.K."/>
            <person name="Liu S.W."/>
            <person name="Liu X.F."/>
            <person name="Chen L."/>
            <person name="Li R.F."/>
            <person name="Zhang Y.Q."/>
            <person name="Sun C.H."/>
        </authorList>
    </citation>
    <scope>NUCLEOTIDE SEQUENCE [LARGE SCALE GENOMIC DNA]</scope>
    <source>
        <strain evidence="1 2">CGMCC 4.7182</strain>
    </source>
</reference>
<dbReference type="Proteomes" id="UP000309992">
    <property type="component" value="Unassembled WGS sequence"/>
</dbReference>
<dbReference type="RefSeq" id="WP_137097040.1">
    <property type="nucleotide sequence ID" value="NZ_SWMS01000030.1"/>
</dbReference>
<name>A0ABY2RV07_9PSEU</name>
<accession>A0ABY2RV07</accession>
<proteinExistence type="predicted"/>
<evidence type="ECO:0000313" key="2">
    <source>
        <dbReference type="Proteomes" id="UP000309992"/>
    </source>
</evidence>
<sequence>MTATATAPSGTDFGHDVRLQLWAALGAVEVFARKARRDQAAGIHPQATARRLAQLEAHSHELWDALAAAQAL</sequence>
<dbReference type="EMBL" id="SWMS01000030">
    <property type="protein sequence ID" value="TKG61564.1"/>
    <property type="molecule type" value="Genomic_DNA"/>
</dbReference>
<comment type="caution">
    <text evidence="1">The sequence shown here is derived from an EMBL/GenBank/DDBJ whole genome shotgun (WGS) entry which is preliminary data.</text>
</comment>